<dbReference type="Gene3D" id="3.40.1180.10">
    <property type="entry name" value="Decaprenyl diphosphate synthase-like"/>
    <property type="match status" value="1"/>
</dbReference>
<protein>
    <recommendedName>
        <fullName evidence="2">Isoprenyl transferase</fullName>
        <ecNumber evidence="2">2.5.1.-</ecNumber>
    </recommendedName>
</protein>
<dbReference type="NCBIfam" id="NF011412">
    <property type="entry name" value="PRK14839.1"/>
    <property type="match status" value="1"/>
</dbReference>
<dbReference type="PROSITE" id="PS01066">
    <property type="entry name" value="UPP_SYNTHASE"/>
    <property type="match status" value="1"/>
</dbReference>
<dbReference type="RefSeq" id="WP_060847618.1">
    <property type="nucleotide sequence ID" value="NZ_AP014704.1"/>
</dbReference>
<feature type="binding site" evidence="2">
    <location>
        <position position="35"/>
    </location>
    <ligand>
        <name>substrate</name>
    </ligand>
</feature>
<proteinExistence type="inferred from homology"/>
<feature type="binding site" evidence="2">
    <location>
        <position position="195"/>
    </location>
    <ligand>
        <name>Mg(2+)</name>
        <dbReference type="ChEBI" id="CHEBI:18420"/>
    </ligand>
</feature>
<dbReference type="GO" id="GO:0000287">
    <property type="term" value="F:magnesium ion binding"/>
    <property type="evidence" value="ECO:0007669"/>
    <property type="project" value="UniProtKB-UniRule"/>
</dbReference>
<dbReference type="KEGG" id="maqu:Maq22A_c16875"/>
<dbReference type="PANTHER" id="PTHR10291:SF0">
    <property type="entry name" value="DEHYDRODOLICHYL DIPHOSPHATE SYNTHASE 2"/>
    <property type="match status" value="1"/>
</dbReference>
<dbReference type="NCBIfam" id="TIGR00055">
    <property type="entry name" value="uppS"/>
    <property type="match status" value="1"/>
</dbReference>
<dbReference type="CDD" id="cd00475">
    <property type="entry name" value="Cis_IPPS"/>
    <property type="match status" value="1"/>
</dbReference>
<evidence type="ECO:0000256" key="1">
    <source>
        <dbReference type="ARBA" id="ARBA00022679"/>
    </source>
</evidence>
<sequence>MQSGSLYQDKLHVGLIMDGNGRWAERRGLPRCVGHEAGVGTVRRVARAAPGQGIGTLTLYAFSADNWRRPAAEVAGLMGLLRLYLAREVEVLRRDGVRLTVIGRRDRLPGGLAEAIAAAEAATRDGTGLHLRIALDYSARDAILSAARAADPAITREAFERLVTGDGASAVDLVIRTSGEQRLSDFLLWESAYAELHFTPCAWPDFGEAELAAAMTAFRARQRRFGGLPAAA</sequence>
<keyword evidence="2" id="KW-0460">Magnesium</keyword>
<evidence type="ECO:0000256" key="2">
    <source>
        <dbReference type="HAMAP-Rule" id="MF_01139"/>
    </source>
</evidence>
<feature type="binding site" evidence="2">
    <location>
        <position position="67"/>
    </location>
    <ligand>
        <name>substrate</name>
    </ligand>
</feature>
<dbReference type="GO" id="GO:0005829">
    <property type="term" value="C:cytosol"/>
    <property type="evidence" value="ECO:0007669"/>
    <property type="project" value="TreeGrafter"/>
</dbReference>
<comment type="function">
    <text evidence="2">Catalyzes the condensation of isopentenyl diphosphate (IPP) with allylic pyrophosphates generating different type of terpenoids.</text>
</comment>
<feature type="binding site" evidence="2">
    <location>
        <position position="31"/>
    </location>
    <ligand>
        <name>substrate</name>
    </ligand>
</feature>
<keyword evidence="2" id="KW-0479">Metal-binding</keyword>
<feature type="binding site" evidence="2">
    <location>
        <position position="69"/>
    </location>
    <ligand>
        <name>substrate</name>
    </ligand>
</feature>
<comment type="similarity">
    <text evidence="2">Belongs to the UPP synthase family.</text>
</comment>
<accession>A0A0C6F1L3</accession>
<feature type="binding site" evidence="2">
    <location>
        <position position="176"/>
    </location>
    <ligand>
        <name>substrate</name>
    </ligand>
</feature>
<comment type="cofactor">
    <cofactor evidence="2">
        <name>Mg(2+)</name>
        <dbReference type="ChEBI" id="CHEBI:18420"/>
    </cofactor>
    <text evidence="2">Binds 2 magnesium ions per subunit.</text>
</comment>
<dbReference type="Pfam" id="PF01255">
    <property type="entry name" value="Prenyltransf"/>
    <property type="match status" value="1"/>
</dbReference>
<reference evidence="3 4" key="1">
    <citation type="journal article" date="2015" name="Genome Announc.">
        <title>Complete Genome Sequence of Methylobacterium aquaticum Strain 22A, Isolated from Racomitrium japonicum Moss.</title>
        <authorList>
            <person name="Tani A."/>
            <person name="Ogura Y."/>
            <person name="Hayashi T."/>
            <person name="Kimbara K."/>
        </authorList>
    </citation>
    <scope>NUCLEOTIDE SEQUENCE [LARGE SCALE GENOMIC DNA]</scope>
    <source>
        <strain evidence="3 4">MA-22A</strain>
    </source>
</reference>
<dbReference type="EC" id="2.5.1.-" evidence="2"/>
<name>A0A0C6F1L3_9HYPH</name>
<dbReference type="InterPro" id="IPR036424">
    <property type="entry name" value="UPP_synth-like_sf"/>
</dbReference>
<feature type="active site" description="Proton acceptor" evidence="2">
    <location>
        <position position="66"/>
    </location>
</feature>
<keyword evidence="1 2" id="KW-0808">Transferase</keyword>
<dbReference type="InterPro" id="IPR018520">
    <property type="entry name" value="UPP_synth-like_CS"/>
</dbReference>
<dbReference type="GO" id="GO:0008834">
    <property type="term" value="F:ditrans,polycis-undecaprenyl-diphosphate synthase [(2E,6E)-farnesyl-diphosphate specific] activity"/>
    <property type="evidence" value="ECO:0007669"/>
    <property type="project" value="TreeGrafter"/>
</dbReference>
<dbReference type="Proteomes" id="UP000061432">
    <property type="component" value="Chromosome"/>
</dbReference>
<dbReference type="GO" id="GO:0016094">
    <property type="term" value="P:polyprenol biosynthetic process"/>
    <property type="evidence" value="ECO:0007669"/>
    <property type="project" value="TreeGrafter"/>
</dbReference>
<gene>
    <name evidence="3" type="primary">uppS</name>
    <name evidence="3" type="ORF">Maq22A_c16875</name>
</gene>
<feature type="active site" evidence="2">
    <location>
        <position position="18"/>
    </location>
</feature>
<dbReference type="InterPro" id="IPR001441">
    <property type="entry name" value="UPP_synth-like"/>
</dbReference>
<dbReference type="HAMAP" id="MF_01139">
    <property type="entry name" value="ISPT"/>
    <property type="match status" value="1"/>
</dbReference>
<dbReference type="PATRIC" id="fig|270351.10.peg.3249"/>
<feature type="binding site" evidence="2">
    <location>
        <begin position="63"/>
        <end position="65"/>
    </location>
    <ligand>
        <name>substrate</name>
    </ligand>
</feature>
<comment type="subunit">
    <text evidence="2">Homodimer.</text>
</comment>
<dbReference type="AlphaFoldDB" id="A0A0C6F1L3"/>
<evidence type="ECO:0000313" key="3">
    <source>
        <dbReference type="EMBL" id="BAQ46501.1"/>
    </source>
</evidence>
<reference evidence="4" key="2">
    <citation type="submission" date="2015-01" db="EMBL/GenBank/DDBJ databases">
        <title>Complete genome sequence of Methylobacterium aquaticum strain 22A.</title>
        <authorList>
            <person name="Tani A."/>
            <person name="Ogura Y."/>
            <person name="Hayashi T."/>
        </authorList>
    </citation>
    <scope>NUCLEOTIDE SEQUENCE [LARGE SCALE GENOMIC DNA]</scope>
    <source>
        <strain evidence="4">MA-22A</strain>
    </source>
</reference>
<dbReference type="SUPFAM" id="SSF64005">
    <property type="entry name" value="Undecaprenyl diphosphate synthase"/>
    <property type="match status" value="1"/>
</dbReference>
<feature type="binding site" evidence="2">
    <location>
        <position position="18"/>
    </location>
    <ligand>
        <name>Mg(2+)</name>
        <dbReference type="ChEBI" id="CHEBI:18420"/>
    </ligand>
</feature>
<dbReference type="EMBL" id="AP014704">
    <property type="protein sequence ID" value="BAQ46501.1"/>
    <property type="molecule type" value="Genomic_DNA"/>
</dbReference>
<feature type="binding site" evidence="2">
    <location>
        <begin position="182"/>
        <end position="184"/>
    </location>
    <ligand>
        <name>substrate</name>
    </ligand>
</feature>
<feature type="binding site" evidence="2">
    <location>
        <begin position="19"/>
        <end position="22"/>
    </location>
    <ligand>
        <name>substrate</name>
    </ligand>
</feature>
<organism evidence="3 4">
    <name type="scientific">Methylobacterium aquaticum</name>
    <dbReference type="NCBI Taxonomy" id="270351"/>
    <lineage>
        <taxon>Bacteria</taxon>
        <taxon>Pseudomonadati</taxon>
        <taxon>Pseudomonadota</taxon>
        <taxon>Alphaproteobacteria</taxon>
        <taxon>Hyphomicrobiales</taxon>
        <taxon>Methylobacteriaceae</taxon>
        <taxon>Methylobacterium</taxon>
    </lineage>
</organism>
<dbReference type="OrthoDB" id="4191603at2"/>
<feature type="binding site" evidence="2">
    <location>
        <position position="23"/>
    </location>
    <ligand>
        <name>substrate</name>
    </ligand>
</feature>
<dbReference type="PANTHER" id="PTHR10291">
    <property type="entry name" value="DEHYDRODOLICHYL DIPHOSPHATE SYNTHASE FAMILY MEMBER"/>
    <property type="match status" value="1"/>
</dbReference>
<evidence type="ECO:0000313" key="4">
    <source>
        <dbReference type="Proteomes" id="UP000061432"/>
    </source>
</evidence>
<dbReference type="STRING" id="270351.Maq22A_c16875"/>